<protein>
    <recommendedName>
        <fullName evidence="5">Down syndrome cell adhesion molecule C-terminal domain-containing protein</fullName>
    </recommendedName>
</protein>
<evidence type="ECO:0008006" key="5">
    <source>
        <dbReference type="Google" id="ProtNLM"/>
    </source>
</evidence>
<name>A0AAV4FSX1_9GAST</name>
<keyword evidence="2" id="KW-0812">Transmembrane</keyword>
<keyword evidence="2" id="KW-0472">Membrane</keyword>
<gene>
    <name evidence="3" type="ORF">ElyMa_003944100</name>
</gene>
<feature type="compositionally biased region" description="Basic and acidic residues" evidence="1">
    <location>
        <begin position="138"/>
        <end position="150"/>
    </location>
</feature>
<feature type="region of interest" description="Disordered" evidence="1">
    <location>
        <begin position="58"/>
        <end position="200"/>
    </location>
</feature>
<dbReference type="AlphaFoldDB" id="A0AAV4FSX1"/>
<dbReference type="Proteomes" id="UP000762676">
    <property type="component" value="Unassembled WGS sequence"/>
</dbReference>
<evidence type="ECO:0000256" key="1">
    <source>
        <dbReference type="SAM" id="MobiDB-lite"/>
    </source>
</evidence>
<evidence type="ECO:0000313" key="3">
    <source>
        <dbReference type="EMBL" id="GFR76438.1"/>
    </source>
</evidence>
<proteinExistence type="predicted"/>
<evidence type="ECO:0000256" key="2">
    <source>
        <dbReference type="SAM" id="Phobius"/>
    </source>
</evidence>
<accession>A0AAV4FSX1</accession>
<reference evidence="3 4" key="1">
    <citation type="journal article" date="2021" name="Elife">
        <title>Chloroplast acquisition without the gene transfer in kleptoplastic sea slugs, Plakobranchus ocellatus.</title>
        <authorList>
            <person name="Maeda T."/>
            <person name="Takahashi S."/>
            <person name="Yoshida T."/>
            <person name="Shimamura S."/>
            <person name="Takaki Y."/>
            <person name="Nagai Y."/>
            <person name="Toyoda A."/>
            <person name="Suzuki Y."/>
            <person name="Arimoto A."/>
            <person name="Ishii H."/>
            <person name="Satoh N."/>
            <person name="Nishiyama T."/>
            <person name="Hasebe M."/>
            <person name="Maruyama T."/>
            <person name="Minagawa J."/>
            <person name="Obokata J."/>
            <person name="Shigenobu S."/>
        </authorList>
    </citation>
    <scope>NUCLEOTIDE SEQUENCE [LARGE SCALE GENOMIC DNA]</scope>
</reference>
<keyword evidence="2" id="KW-1133">Transmembrane helix</keyword>
<organism evidence="3 4">
    <name type="scientific">Elysia marginata</name>
    <dbReference type="NCBI Taxonomy" id="1093978"/>
    <lineage>
        <taxon>Eukaryota</taxon>
        <taxon>Metazoa</taxon>
        <taxon>Spiralia</taxon>
        <taxon>Lophotrochozoa</taxon>
        <taxon>Mollusca</taxon>
        <taxon>Gastropoda</taxon>
        <taxon>Heterobranchia</taxon>
        <taxon>Euthyneura</taxon>
        <taxon>Panpulmonata</taxon>
        <taxon>Sacoglossa</taxon>
        <taxon>Placobranchoidea</taxon>
        <taxon>Plakobranchidae</taxon>
        <taxon>Elysia</taxon>
    </lineage>
</organism>
<evidence type="ECO:0000313" key="4">
    <source>
        <dbReference type="Proteomes" id="UP000762676"/>
    </source>
</evidence>
<feature type="transmembrane region" description="Helical" evidence="2">
    <location>
        <begin position="5"/>
        <end position="23"/>
    </location>
</feature>
<sequence length="200" mass="21439">MLVVIVCCVIVVIIVIIVIVVLVKQKRKGEVYNAKDEEAKADNGQQQGAEFSQPLMIQDDANPYDRPNANNASLNYYGGQGKPISPSGHTASPYMVSGLHLPHGEPEQMELPPKKKKTSLDSSSRDKGNGKPPGRYAKKGESKDAAKGGKAESNNQEPPTPKKRSIFLTESNEALDKITEAVRGGMGSGPDGGRAKESQI</sequence>
<dbReference type="EMBL" id="BMAT01008022">
    <property type="protein sequence ID" value="GFR76438.1"/>
    <property type="molecule type" value="Genomic_DNA"/>
</dbReference>
<comment type="caution">
    <text evidence="3">The sequence shown here is derived from an EMBL/GenBank/DDBJ whole genome shotgun (WGS) entry which is preliminary data.</text>
</comment>
<keyword evidence="4" id="KW-1185">Reference proteome</keyword>